<dbReference type="EMBL" id="JBDXMI010000001">
    <property type="protein sequence ID" value="MEO9382881.1"/>
    <property type="molecule type" value="Genomic_DNA"/>
</dbReference>
<accession>A0A344UDY2</accession>
<dbReference type="KEGG" id="chri:DK842_20640"/>
<evidence type="ECO:0000313" key="5">
    <source>
        <dbReference type="Proteomes" id="UP001462502"/>
    </source>
</evidence>
<gene>
    <name evidence="3" type="ORF">ABI908_01955</name>
    <name evidence="2" type="ORF">DK843_03605</name>
</gene>
<protein>
    <submittedName>
        <fullName evidence="2">Uncharacterized protein</fullName>
    </submittedName>
</protein>
<reference evidence="3 5" key="2">
    <citation type="submission" date="2024-05" db="EMBL/GenBank/DDBJ databases">
        <authorList>
            <person name="De Oliveira J.P."/>
            <person name="Noriler S.A."/>
            <person name="De Oliveira A.G."/>
            <person name="Sipoli D.S."/>
        </authorList>
    </citation>
    <scope>NUCLEOTIDE SEQUENCE [LARGE SCALE GENOMIC DNA]</scope>
    <source>
        <strain evidence="3 5">LABIM192</strain>
    </source>
</reference>
<sequence length="205" mass="21707">MIPFGRAAALAAFCCAAAQAAEPSKAQVGRWLGDVGKIELGPMHAVALKGGEKGYVIEAEFPEQGRNFMQGYVLARPARAKAIVLDGYGGQTSDVGMIARDDRKGDMLVLGSAGSGQGSYGHAQYVVVLDGWKPRVLFKAEEDSNYGDCGYDGKPCEGSQVFLNVLDGDNGKIQVAVTTVRHSGLDEKRMKSSVSAKIVTLSHPK</sequence>
<dbReference type="RefSeq" id="WP_114063151.1">
    <property type="nucleotide sequence ID" value="NZ_CP029495.1"/>
</dbReference>
<name>A0A344UDY2_9NEIS</name>
<evidence type="ECO:0000313" key="3">
    <source>
        <dbReference type="EMBL" id="MEO9382881.1"/>
    </source>
</evidence>
<dbReference type="Proteomes" id="UP001462502">
    <property type="component" value="Unassembled WGS sequence"/>
</dbReference>
<evidence type="ECO:0000313" key="2">
    <source>
        <dbReference type="EMBL" id="AXE33480.1"/>
    </source>
</evidence>
<evidence type="ECO:0000313" key="4">
    <source>
        <dbReference type="Proteomes" id="UP000252038"/>
    </source>
</evidence>
<dbReference type="AlphaFoldDB" id="A0A344UDY2"/>
<dbReference type="KEGG" id="chrb:DK843_03605"/>
<dbReference type="EMBL" id="CP029554">
    <property type="protein sequence ID" value="AXE33480.1"/>
    <property type="molecule type" value="Genomic_DNA"/>
</dbReference>
<feature type="signal peptide" evidence="1">
    <location>
        <begin position="1"/>
        <end position="20"/>
    </location>
</feature>
<dbReference type="Proteomes" id="UP000252038">
    <property type="component" value="Chromosome"/>
</dbReference>
<dbReference type="OrthoDB" id="6680454at2"/>
<reference evidence="2 4" key="1">
    <citation type="submission" date="2018-05" db="EMBL/GenBank/DDBJ databases">
        <title>Genome sequencing, assembly and analysis of the novel insecticidal bacterium, Chromobacterium phragmitis.</title>
        <authorList>
            <person name="Sparks M.E."/>
            <person name="Blackburn M.B."/>
            <person name="Gundersen-Rindal D.E."/>
        </authorList>
    </citation>
    <scope>NUCLEOTIDE SEQUENCE [LARGE SCALE GENOMIC DNA]</scope>
    <source>
        <strain evidence="2">IIBBL 274-1</strain>
    </source>
</reference>
<keyword evidence="1" id="KW-0732">Signal</keyword>
<keyword evidence="5" id="KW-1185">Reference proteome</keyword>
<evidence type="ECO:0000256" key="1">
    <source>
        <dbReference type="SAM" id="SignalP"/>
    </source>
</evidence>
<organism evidence="2 4">
    <name type="scientific">Chromobacterium phragmitis</name>
    <dbReference type="NCBI Taxonomy" id="2202141"/>
    <lineage>
        <taxon>Bacteria</taxon>
        <taxon>Pseudomonadati</taxon>
        <taxon>Pseudomonadota</taxon>
        <taxon>Betaproteobacteria</taxon>
        <taxon>Neisseriales</taxon>
        <taxon>Chromobacteriaceae</taxon>
        <taxon>Chromobacterium</taxon>
    </lineage>
</organism>
<proteinExistence type="predicted"/>
<feature type="chain" id="PRO_5016865097" evidence="1">
    <location>
        <begin position="21"/>
        <end position="205"/>
    </location>
</feature>